<dbReference type="InterPro" id="IPR054787">
    <property type="entry name" value="TrlF_ATPase"/>
</dbReference>
<accession>A0ABT8QKU2</accession>
<dbReference type="Gene3D" id="3.20.20.140">
    <property type="entry name" value="Metal-dependent hydrolases"/>
    <property type="match status" value="1"/>
</dbReference>
<name>A0ABT8QKU2_9FIRM</name>
<keyword evidence="2" id="KW-1185">Reference proteome</keyword>
<dbReference type="RefSeq" id="WP_301998199.1">
    <property type="nucleotide sequence ID" value="NZ_JAMJEV010000003.1"/>
</dbReference>
<organism evidence="1 2">
    <name type="scientific">Desulfosporosinus nitroreducens</name>
    <dbReference type="NCBI Taxonomy" id="2018668"/>
    <lineage>
        <taxon>Bacteria</taxon>
        <taxon>Bacillati</taxon>
        <taxon>Bacillota</taxon>
        <taxon>Clostridia</taxon>
        <taxon>Eubacteriales</taxon>
        <taxon>Desulfitobacteriaceae</taxon>
        <taxon>Desulfosporosinus</taxon>
    </lineage>
</organism>
<dbReference type="Proteomes" id="UP001176021">
    <property type="component" value="Unassembled WGS sequence"/>
</dbReference>
<dbReference type="InterPro" id="IPR027417">
    <property type="entry name" value="P-loop_NTPase"/>
</dbReference>
<dbReference type="NCBIfam" id="NF045780">
    <property type="entry name" value="TrlF_fam_ATP"/>
    <property type="match status" value="1"/>
</dbReference>
<dbReference type="SUPFAM" id="SSF89550">
    <property type="entry name" value="PHP domain-like"/>
    <property type="match status" value="1"/>
</dbReference>
<evidence type="ECO:0000313" key="2">
    <source>
        <dbReference type="Proteomes" id="UP001176021"/>
    </source>
</evidence>
<proteinExistence type="predicted"/>
<protein>
    <recommendedName>
        <fullName evidence="3">Rad50/SbcC-type AAA domain-containing protein</fullName>
    </recommendedName>
</protein>
<sequence length="856" mass="96229">MEYFASYYKCALQVNPFSYSRYRGKDVTNEEEYNCTILNKCLENNITVIGLADHGCVDSSESLREKLKNNGITVFPGFEITSAEKIHMVCLFSPEKNTSELNRFLGALGLGNVVEGNETSTMTCLDIADQVNKLGGFWYAAHVTSDNGILKLGKLNRIWTDKRLVAAQIPDSRENIDPNYANIINNKEPQYKRDKIPALINACDIETPEDLDKETAITLFKMTEPSFENFLVAFKDPESRIKLNSEIENSYQSCIKSIAVYGGYLDGLYFDLSDNLTTVIGGRGTGKSTIINLIRYTLNLPIEREQQKSINSMIDTNLGSSGRVELQIVSNAYFGQKFKVIRRYKQIPVVQDEQGIVSSLTVADILPTVEIYGQNEIVDTVSDSLKINKVVQRLLPIGTQLHEKIQESYDALVANGTELDKLEEELESCNETVSDLPVLQERLRFYNEASLSDRLSIIKKLATEEGQFDAFSKKIPKGALSISEVTITDSENAELKLLAEAVKAFNTSIKKIKADYTEAVTNLSEAYELQRKNWTEKKSQHDQEIKDSLKQIEGIQDKSSAELVADYTDLIKRVESAEPIQTKAVQIQERETKLLEVRKNLIENYRVCCDESNQKINRHLKKLNIKKLNGKLRLSIKYRQQKQKIIEVLHKIDGIGEKSVSGITLYEDFDVFTFAEDIRQGAGIIKTKYALTQGVADKICAGLTAKDLRKIEQLQLQDLILIELEVNGHFKKLENLSKGQQCTAILNILLLDNKDPLIVDQPEDNLDNSFIAGNLVEIIRANKIKRQYVFATHNANIPVFGDAELIVAMEESDGLGKISDDGIGSIDSEGVRNKVIQILEGGPEAFRMREEKYGIS</sequence>
<dbReference type="InterPro" id="IPR016195">
    <property type="entry name" value="Pol/histidinol_Pase-like"/>
</dbReference>
<dbReference type="EMBL" id="JAMJEV010000003">
    <property type="protein sequence ID" value="MDO0821962.1"/>
    <property type="molecule type" value="Genomic_DNA"/>
</dbReference>
<comment type="caution">
    <text evidence="1">The sequence shown here is derived from an EMBL/GenBank/DDBJ whole genome shotgun (WGS) entry which is preliminary data.</text>
</comment>
<dbReference type="SUPFAM" id="SSF52540">
    <property type="entry name" value="P-loop containing nucleoside triphosphate hydrolases"/>
    <property type="match status" value="1"/>
</dbReference>
<evidence type="ECO:0000313" key="1">
    <source>
        <dbReference type="EMBL" id="MDO0821962.1"/>
    </source>
</evidence>
<dbReference type="Gene3D" id="3.40.50.300">
    <property type="entry name" value="P-loop containing nucleotide triphosphate hydrolases"/>
    <property type="match status" value="2"/>
</dbReference>
<gene>
    <name evidence="1" type="ORF">M8H41_03685</name>
</gene>
<reference evidence="1" key="1">
    <citation type="submission" date="2022-05" db="EMBL/GenBank/DDBJ databases">
        <title>Expanded diversity of anoxic marine methylotrophy in a Black Sea sulfate reducing microorganism.</title>
        <authorList>
            <person name="Fischer P.Q."/>
            <person name="Stams A.J.M."/>
            <person name="Villanueva L."/>
            <person name="Sousa D.Z."/>
        </authorList>
    </citation>
    <scope>NUCLEOTIDE SEQUENCE</scope>
    <source>
        <strain evidence="1">P130</strain>
    </source>
</reference>
<evidence type="ECO:0008006" key="3">
    <source>
        <dbReference type="Google" id="ProtNLM"/>
    </source>
</evidence>